<dbReference type="RefSeq" id="WP_213352210.1">
    <property type="nucleotide sequence ID" value="NZ_JAHBGB010000019.1"/>
</dbReference>
<keyword evidence="3" id="KW-1185">Reference proteome</keyword>
<evidence type="ECO:0000313" key="3">
    <source>
        <dbReference type="Proteomes" id="UP001597299"/>
    </source>
</evidence>
<dbReference type="PROSITE" id="PS51318">
    <property type="entry name" value="TAT"/>
    <property type="match status" value="1"/>
</dbReference>
<dbReference type="Gene3D" id="3.40.190.10">
    <property type="entry name" value="Periplasmic binding protein-like II"/>
    <property type="match status" value="1"/>
</dbReference>
<name>A0ABW4YT94_9HYPH</name>
<dbReference type="Gene3D" id="3.40.190.150">
    <property type="entry name" value="Bordetella uptake gene, domain 1"/>
    <property type="match status" value="1"/>
</dbReference>
<dbReference type="InterPro" id="IPR042100">
    <property type="entry name" value="Bug_dom1"/>
</dbReference>
<dbReference type="InterPro" id="IPR006311">
    <property type="entry name" value="TAT_signal"/>
</dbReference>
<dbReference type="SUPFAM" id="SSF53850">
    <property type="entry name" value="Periplasmic binding protein-like II"/>
    <property type="match status" value="1"/>
</dbReference>
<protein>
    <submittedName>
        <fullName evidence="2">Bug family tripartite tricarboxylate transporter substrate binding protein</fullName>
    </submittedName>
</protein>
<dbReference type="CDD" id="cd13578">
    <property type="entry name" value="PBP2_Bug27"/>
    <property type="match status" value="1"/>
</dbReference>
<dbReference type="PROSITE" id="PS51257">
    <property type="entry name" value="PROKAR_LIPOPROTEIN"/>
    <property type="match status" value="1"/>
</dbReference>
<dbReference type="EMBL" id="JBHUHD010000001">
    <property type="protein sequence ID" value="MFD2139413.1"/>
    <property type="molecule type" value="Genomic_DNA"/>
</dbReference>
<accession>A0ABW4YT94</accession>
<organism evidence="2 3">
    <name type="scientific">Ancylobacter oerskovii</name>
    <dbReference type="NCBI Taxonomy" id="459519"/>
    <lineage>
        <taxon>Bacteria</taxon>
        <taxon>Pseudomonadati</taxon>
        <taxon>Pseudomonadota</taxon>
        <taxon>Alphaproteobacteria</taxon>
        <taxon>Hyphomicrobiales</taxon>
        <taxon>Xanthobacteraceae</taxon>
        <taxon>Ancylobacter</taxon>
    </lineage>
</organism>
<sequence>MLNRRSLIAGLGLAGACAPTLLRAQAGGPAQAWPSQVVKIVVPFTPGGSTDVLARLIAAKIAPALGGPGFIVDNKPGAGGTIAASAVAKAAPDGHTLMMGHIGTLAFNPALYPNLPYDPIRDFQPVALVASVPNILVVNPELPVKDFQEFVAYAKANPGKLNYSSGGQGSAAHIAGAYLAYKAGFQAVHIPYKGTAPSVVDLVAGVVQFTLTGGPAVLPFAAKGQLKALGIASAARASFAPQLPTLAESGLPGFEAVQWYGIVAPAGTPREIVDRLNREINAQLSTPEFAAVLERDGAVAMPRTPEGFGELIAAELPVWREVITQAQITGGG</sequence>
<dbReference type="Proteomes" id="UP001597299">
    <property type="component" value="Unassembled WGS sequence"/>
</dbReference>
<evidence type="ECO:0000313" key="2">
    <source>
        <dbReference type="EMBL" id="MFD2139413.1"/>
    </source>
</evidence>
<evidence type="ECO:0000256" key="1">
    <source>
        <dbReference type="ARBA" id="ARBA00006987"/>
    </source>
</evidence>
<reference evidence="3" key="1">
    <citation type="journal article" date="2019" name="Int. J. Syst. Evol. Microbiol.">
        <title>The Global Catalogue of Microorganisms (GCM) 10K type strain sequencing project: providing services to taxonomists for standard genome sequencing and annotation.</title>
        <authorList>
            <consortium name="The Broad Institute Genomics Platform"/>
            <consortium name="The Broad Institute Genome Sequencing Center for Infectious Disease"/>
            <person name="Wu L."/>
            <person name="Ma J."/>
        </authorList>
    </citation>
    <scope>NUCLEOTIDE SEQUENCE [LARGE SCALE GENOMIC DNA]</scope>
    <source>
        <strain evidence="3">CCM 7435</strain>
    </source>
</reference>
<comment type="similarity">
    <text evidence="1">Belongs to the UPF0065 (bug) family.</text>
</comment>
<comment type="caution">
    <text evidence="2">The sequence shown here is derived from an EMBL/GenBank/DDBJ whole genome shotgun (WGS) entry which is preliminary data.</text>
</comment>
<dbReference type="InterPro" id="IPR005064">
    <property type="entry name" value="BUG"/>
</dbReference>
<dbReference type="PANTHER" id="PTHR42928">
    <property type="entry name" value="TRICARBOXYLATE-BINDING PROTEIN"/>
    <property type="match status" value="1"/>
</dbReference>
<gene>
    <name evidence="2" type="ORF">ACFSNC_03285</name>
</gene>
<dbReference type="PIRSF" id="PIRSF017082">
    <property type="entry name" value="YflP"/>
    <property type="match status" value="1"/>
</dbReference>
<dbReference type="PANTHER" id="PTHR42928:SF5">
    <property type="entry name" value="BLR1237 PROTEIN"/>
    <property type="match status" value="1"/>
</dbReference>
<proteinExistence type="inferred from homology"/>
<dbReference type="Pfam" id="PF03401">
    <property type="entry name" value="TctC"/>
    <property type="match status" value="1"/>
</dbReference>